<dbReference type="PANTHER" id="PTHR40037:SF1">
    <property type="entry name" value="PHOSPHOESTERASE SAOUHSC_00951-RELATED"/>
    <property type="match status" value="1"/>
</dbReference>
<protein>
    <submittedName>
        <fullName evidence="1">2'-5' RNA ligase family protein</fullName>
    </submittedName>
</protein>
<dbReference type="EMBL" id="CP047394">
    <property type="protein sequence ID" value="QHE61810.1"/>
    <property type="molecule type" value="Genomic_DNA"/>
</dbReference>
<proteinExistence type="predicted"/>
<organism evidence="1 2">
    <name type="scientific">Rossellomorea vietnamensis</name>
    <dbReference type="NCBI Taxonomy" id="218284"/>
    <lineage>
        <taxon>Bacteria</taxon>
        <taxon>Bacillati</taxon>
        <taxon>Bacillota</taxon>
        <taxon>Bacilli</taxon>
        <taxon>Bacillales</taxon>
        <taxon>Bacillaceae</taxon>
        <taxon>Rossellomorea</taxon>
    </lineage>
</organism>
<evidence type="ECO:0000313" key="1">
    <source>
        <dbReference type="EMBL" id="QHE61810.1"/>
    </source>
</evidence>
<dbReference type="Pfam" id="PF13563">
    <property type="entry name" value="2_5_RNA_ligase2"/>
    <property type="match status" value="1"/>
</dbReference>
<name>A0A6I6UT69_9BACI</name>
<dbReference type="InterPro" id="IPR009097">
    <property type="entry name" value="Cyclic_Pdiesterase"/>
</dbReference>
<sequence>MMKRAIHIFPTFHSVDKIQEIRHRYDPLSDKIPPHITLVFPFESSIPSVDILVHIKSVAEHISPFPMTLRDVTGSGGEFLFLNVKDGNDFLIQLHDQLYEGILAPYRNPHFTYSPHITLGRPGNSEEYSSALEKCKDLKESYHTVVKEITLEEIGEDDVSNVIGRVPLKDNRF</sequence>
<dbReference type="GO" id="GO:0016874">
    <property type="term" value="F:ligase activity"/>
    <property type="evidence" value="ECO:0007669"/>
    <property type="project" value="UniProtKB-KW"/>
</dbReference>
<dbReference type="SUPFAM" id="SSF55144">
    <property type="entry name" value="LigT-like"/>
    <property type="match status" value="1"/>
</dbReference>
<dbReference type="InterPro" id="IPR050580">
    <property type="entry name" value="2H_phosphoesterase_YjcG-like"/>
</dbReference>
<reference evidence="1 2" key="1">
    <citation type="submission" date="2019-06" db="EMBL/GenBank/DDBJ databases">
        <title>An operon consisting of a P-type ATPase gene and a transcriptional regular gene given the different cadmium resistance in Bacillus vietamensis 151-6 and Bacillus marisflavi 151-25.</title>
        <authorList>
            <person name="Yu X."/>
        </authorList>
    </citation>
    <scope>NUCLEOTIDE SEQUENCE [LARGE SCALE GENOMIC DNA]</scope>
    <source>
        <strain evidence="1 2">151-6</strain>
    </source>
</reference>
<evidence type="ECO:0000313" key="2">
    <source>
        <dbReference type="Proteomes" id="UP000465062"/>
    </source>
</evidence>
<dbReference type="Proteomes" id="UP000465062">
    <property type="component" value="Chromosome"/>
</dbReference>
<dbReference type="RefSeq" id="WP_159362107.1">
    <property type="nucleotide sequence ID" value="NZ_CP047394.1"/>
</dbReference>
<dbReference type="Gene3D" id="3.90.1140.10">
    <property type="entry name" value="Cyclic phosphodiesterase"/>
    <property type="match status" value="1"/>
</dbReference>
<dbReference type="KEGG" id="bvq:FHE72_12895"/>
<gene>
    <name evidence="1" type="ORF">FHE72_12895</name>
</gene>
<dbReference type="PANTHER" id="PTHR40037">
    <property type="entry name" value="PHOSPHOESTERASE YJCG-RELATED"/>
    <property type="match status" value="1"/>
</dbReference>
<keyword evidence="1" id="KW-0436">Ligase</keyword>
<dbReference type="AlphaFoldDB" id="A0A6I6UT69"/>
<accession>A0A6I6UT69</accession>